<evidence type="ECO:0000256" key="4">
    <source>
        <dbReference type="ARBA" id="ARBA00023157"/>
    </source>
</evidence>
<keyword evidence="3" id="KW-0378">Hydrolase</keyword>
<dbReference type="InterPro" id="IPR029058">
    <property type="entry name" value="AB_hydrolase_fold"/>
</dbReference>
<reference evidence="6 7" key="1">
    <citation type="submission" date="2021-04" db="EMBL/GenBank/DDBJ databases">
        <title>Nocardia tengchongensis.</title>
        <authorList>
            <person name="Zhuang k."/>
            <person name="Ran Y."/>
            <person name="Li W."/>
        </authorList>
    </citation>
    <scope>NUCLEOTIDE SEQUENCE [LARGE SCALE GENOMIC DNA]</scope>
    <source>
        <strain evidence="6 7">CFH S0057</strain>
    </source>
</reference>
<dbReference type="SUPFAM" id="SSF53474">
    <property type="entry name" value="alpha/beta-Hydrolases"/>
    <property type="match status" value="1"/>
</dbReference>
<feature type="chain" id="PRO_5045502185" evidence="5">
    <location>
        <begin position="32"/>
        <end position="412"/>
    </location>
</feature>
<dbReference type="PANTHER" id="PTHR33630:SF9">
    <property type="entry name" value="CUTINASE 4"/>
    <property type="match status" value="1"/>
</dbReference>
<gene>
    <name evidence="6" type="ORF">KHQ06_24415</name>
</gene>
<dbReference type="SMART" id="SM01110">
    <property type="entry name" value="Cutinase"/>
    <property type="match status" value="1"/>
</dbReference>
<keyword evidence="7" id="KW-1185">Reference proteome</keyword>
<dbReference type="InterPro" id="IPR000675">
    <property type="entry name" value="Cutinase/axe"/>
</dbReference>
<sequence length="412" mass="41070">MSQRISRISGGTAIALLCGATLVGGSETAAAQQVPIGPGCPALYALGVQGTGQSSPSASLTADTGVVGALLGPVVSAVPTLVQRSYVPYEAGFGGAVPGGGADPYSESLDSALTGLDDAAARVIAACPTTMLAVVGYSQGAQAVAEFAQTVGAGSGPVPADRIAGIALYSNPIRSSGEPVFPGRPGQVVPDPAPGNAGAAVSAVQLTSSASTGAGIADDGATYGALTGRVADICADGDLACSAPDNAAVLRLGAELAAQANLKDPISAIGSIQSLLSAALGNAWTTVLLNDFQLDDGNVDYTPTRTLAQRLTDATDPRIPEPSPEDATAATSRWNEITATVAQNPLVLLPKLVSQLSGAWGQFAADNSDLVNPAVWIRFADMVARHNGYATTGQLNSGIAWLIALAHDLAGS</sequence>
<protein>
    <submittedName>
        <fullName evidence="6">Cutinase family protein</fullName>
    </submittedName>
</protein>
<dbReference type="EMBL" id="CP074371">
    <property type="protein sequence ID" value="QVI19507.1"/>
    <property type="molecule type" value="Genomic_DNA"/>
</dbReference>
<feature type="signal peptide" evidence="5">
    <location>
        <begin position="1"/>
        <end position="31"/>
    </location>
</feature>
<keyword evidence="4" id="KW-1015">Disulfide bond</keyword>
<keyword evidence="5" id="KW-0732">Signal</keyword>
<accession>A0ABX8CHR4</accession>
<evidence type="ECO:0000256" key="1">
    <source>
        <dbReference type="ARBA" id="ARBA00007534"/>
    </source>
</evidence>
<organism evidence="6 7">
    <name type="scientific">Nocardia tengchongensis</name>
    <dbReference type="NCBI Taxonomy" id="2055889"/>
    <lineage>
        <taxon>Bacteria</taxon>
        <taxon>Bacillati</taxon>
        <taxon>Actinomycetota</taxon>
        <taxon>Actinomycetes</taxon>
        <taxon>Mycobacteriales</taxon>
        <taxon>Nocardiaceae</taxon>
        <taxon>Nocardia</taxon>
    </lineage>
</organism>
<comment type="similarity">
    <text evidence="1">Belongs to the cutinase family.</text>
</comment>
<dbReference type="Pfam" id="PF01083">
    <property type="entry name" value="Cutinase"/>
    <property type="match status" value="1"/>
</dbReference>
<evidence type="ECO:0000256" key="5">
    <source>
        <dbReference type="SAM" id="SignalP"/>
    </source>
</evidence>
<name>A0ABX8CHR4_9NOCA</name>
<evidence type="ECO:0000313" key="6">
    <source>
        <dbReference type="EMBL" id="QVI19507.1"/>
    </source>
</evidence>
<proteinExistence type="inferred from homology"/>
<evidence type="ECO:0000256" key="3">
    <source>
        <dbReference type="ARBA" id="ARBA00022801"/>
    </source>
</evidence>
<evidence type="ECO:0000256" key="2">
    <source>
        <dbReference type="ARBA" id="ARBA00022487"/>
    </source>
</evidence>
<keyword evidence="2" id="KW-0719">Serine esterase</keyword>
<evidence type="ECO:0000313" key="7">
    <source>
        <dbReference type="Proteomes" id="UP000683310"/>
    </source>
</evidence>
<dbReference type="Gene3D" id="3.40.50.1820">
    <property type="entry name" value="alpha/beta hydrolase"/>
    <property type="match status" value="1"/>
</dbReference>
<dbReference type="Proteomes" id="UP000683310">
    <property type="component" value="Chromosome"/>
</dbReference>
<dbReference type="PANTHER" id="PTHR33630">
    <property type="entry name" value="CUTINASE RV1984C-RELATED-RELATED"/>
    <property type="match status" value="1"/>
</dbReference>